<organism evidence="3 4">
    <name type="scientific">Kazachstania africana (strain ATCC 22294 / BCRC 22015 / CBS 2517 / CECT 1963 / NBRC 1671 / NRRL Y-8276)</name>
    <name type="common">Yeast</name>
    <name type="synonym">Kluyveromyces africanus</name>
    <dbReference type="NCBI Taxonomy" id="1071382"/>
    <lineage>
        <taxon>Eukaryota</taxon>
        <taxon>Fungi</taxon>
        <taxon>Dikarya</taxon>
        <taxon>Ascomycota</taxon>
        <taxon>Saccharomycotina</taxon>
        <taxon>Saccharomycetes</taxon>
        <taxon>Saccharomycetales</taxon>
        <taxon>Saccharomycetaceae</taxon>
        <taxon>Kazachstania</taxon>
    </lineage>
</organism>
<dbReference type="KEGG" id="kaf:KAFR_0C02180"/>
<keyword evidence="4" id="KW-1185">Reference proteome</keyword>
<gene>
    <name evidence="3" type="primary">KAFR0C02180</name>
    <name evidence="3" type="ORF">KAFR_0C02180</name>
</gene>
<dbReference type="GeneID" id="13885130"/>
<accession>H2AS61</accession>
<dbReference type="EMBL" id="HE650823">
    <property type="protein sequence ID" value="CCF57211.1"/>
    <property type="molecule type" value="Genomic_DNA"/>
</dbReference>
<dbReference type="HOGENOM" id="CLU_017366_3_0_1"/>
<keyword evidence="2" id="KW-0472">Membrane</keyword>
<keyword evidence="2" id="KW-0812">Transmembrane</keyword>
<dbReference type="eggNOG" id="ENOG502QRJE">
    <property type="taxonomic scope" value="Eukaryota"/>
</dbReference>
<name>H2AS61_KAZAF</name>
<dbReference type="PANTHER" id="PTHR35204:SF1">
    <property type="entry name" value="ENTEROTOXIN"/>
    <property type="match status" value="1"/>
</dbReference>
<reference evidence="3 4" key="1">
    <citation type="journal article" date="2011" name="Proc. Natl. Acad. Sci. U.S.A.">
        <title>Evolutionary erosion of yeast sex chromosomes by mating-type switching accidents.</title>
        <authorList>
            <person name="Gordon J.L."/>
            <person name="Armisen D."/>
            <person name="Proux-Wera E."/>
            <person name="Oheigeartaigh S.S."/>
            <person name="Byrne K.P."/>
            <person name="Wolfe K.H."/>
        </authorList>
    </citation>
    <scope>NUCLEOTIDE SEQUENCE [LARGE SCALE GENOMIC DNA]</scope>
    <source>
        <strain evidence="4">ATCC 22294 / BCRC 22015 / CBS 2517 / CECT 1963 / NBRC 1671 / NRRL Y-8276</strain>
    </source>
</reference>
<protein>
    <submittedName>
        <fullName evidence="3">Uncharacterized protein</fullName>
    </submittedName>
</protein>
<dbReference type="AlphaFoldDB" id="H2AS61"/>
<evidence type="ECO:0000313" key="4">
    <source>
        <dbReference type="Proteomes" id="UP000005220"/>
    </source>
</evidence>
<dbReference type="InterPro" id="IPR038921">
    <property type="entry name" value="YOR389W-like"/>
</dbReference>
<dbReference type="RefSeq" id="XP_003956346.1">
    <property type="nucleotide sequence ID" value="XM_003956297.1"/>
</dbReference>
<dbReference type="OrthoDB" id="10261782at2759"/>
<evidence type="ECO:0000256" key="1">
    <source>
        <dbReference type="SAM" id="MobiDB-lite"/>
    </source>
</evidence>
<proteinExistence type="predicted"/>
<evidence type="ECO:0000256" key="2">
    <source>
        <dbReference type="SAM" id="Phobius"/>
    </source>
</evidence>
<dbReference type="FunCoup" id="H2AS61">
    <property type="interactions" value="47"/>
</dbReference>
<dbReference type="InParanoid" id="H2AS61"/>
<keyword evidence="2" id="KW-1133">Transmembrane helix</keyword>
<feature type="transmembrane region" description="Helical" evidence="2">
    <location>
        <begin position="7"/>
        <end position="27"/>
    </location>
</feature>
<dbReference type="Proteomes" id="UP000005220">
    <property type="component" value="Chromosome 3"/>
</dbReference>
<feature type="region of interest" description="Disordered" evidence="1">
    <location>
        <begin position="148"/>
        <end position="195"/>
    </location>
</feature>
<dbReference type="PANTHER" id="PTHR35204">
    <property type="entry name" value="YALI0A21131P"/>
    <property type="match status" value="1"/>
</dbReference>
<evidence type="ECO:0000313" key="3">
    <source>
        <dbReference type="EMBL" id="CCF57211.1"/>
    </source>
</evidence>
<sequence>MLPGGKIITAALVTLSIVVVSVSFIRLKTDESLLSITTRKIPFFASPSASFSVKTSDSITWDNYKDFMEPIDLENSTAIFNSIYAALRQAGSDIHPLGVSYFPAVIPKGTLMYHAGAPEIPESFEWLAMDHEFSFTFGVRSQKYGRNATGGDKFPGFGPGKDGPSGNKPPGGLPGGGQRRGKNGPTGNRQSKNNFLTFRATKDLNRFLYLDGASAAKTSSGEMDTQKMLSDVINWKLGINDSDVDSYHMIERMYAARICEWGRPFGLDGIIRVEVGFEVVLCDFNNGATELVSNVNIPSPNSALGLPAPANVTKENGWPLDDNGKIIEEELTDEQRDIMDQEDFWQETLSQYTSMQGFDQIRAGFVHDKRDKRVELDYRYLITGINRTYINPDANNRRLLNDDMTWEKQLEIVNDLEEVISYGFDARKSIDWQQVEDEIVDKFAPMLKMMHKFLNSDSETEEGELSLSDIALQVTRYTLNFVLRFTTVESNDEESSSSLKTFGSGRQFAIFEYAKPLSVLETPSDYLIWSANVRVVEAIVDTIYDIHELLLPIVKNNLFDKEAEEGYEESAIESSRSKINALVKQLDWIAFDYKCDRACNWDEVCYTPSWGPSPLARMGDPNSSEDSKFGFHYDNERGRQVINKTLKCISADYLINNRK</sequence>